<dbReference type="InterPro" id="IPR036691">
    <property type="entry name" value="Endo/exonu/phosph_ase_sf"/>
</dbReference>
<dbReference type="PROSITE" id="PS00726">
    <property type="entry name" value="AP_NUCLEASE_F1_1"/>
    <property type="match status" value="1"/>
</dbReference>
<dbReference type="PANTHER" id="PTHR43250">
    <property type="entry name" value="EXODEOXYRIBONUCLEASE III"/>
    <property type="match status" value="1"/>
</dbReference>
<evidence type="ECO:0000256" key="5">
    <source>
        <dbReference type="ARBA" id="ARBA00022842"/>
    </source>
</evidence>
<dbReference type="Gene3D" id="3.60.10.10">
    <property type="entry name" value="Endonuclease/exonuclease/phosphatase"/>
    <property type="match status" value="1"/>
</dbReference>
<dbReference type="GO" id="GO:0008311">
    <property type="term" value="F:double-stranded DNA 3'-5' DNA exonuclease activity"/>
    <property type="evidence" value="ECO:0007669"/>
    <property type="project" value="UniProtKB-EC"/>
</dbReference>
<dbReference type="PROSITE" id="PS51435">
    <property type="entry name" value="AP_NUCLEASE_F1_4"/>
    <property type="match status" value="1"/>
</dbReference>
<sequence length="266" mass="30251">MPVKIISWNINSVRLRIEQVMRVLDEEQPDLLCLQETKCLEAQFPQNPFNGRGYTHSALTCQKGYHGVAILSRLPFASVDRFRFGGKEDARHIAVTMAEGPAEGVTLHNFYVPAGGDIPDPEANPKFAHKLAYLDEIGTWTGGRSPERAILVGDLNVAPLPDDVWSHRQMLGVVSHTPAETERMLSIQNLGWVDTVRKRMPEPERVFTWWSYRSPNWEASNRGRRLDHIWTSRDIEGAATDVRIRKDVRSWERPSDHVPLVASFSF</sequence>
<dbReference type="Pfam" id="PF03372">
    <property type="entry name" value="Exo_endo_phos"/>
    <property type="match status" value="1"/>
</dbReference>
<keyword evidence="5" id="KW-0460">Magnesium</keyword>
<keyword evidence="8" id="KW-1185">Reference proteome</keyword>
<organism evidence="7 8">
    <name type="scientific">Terrihabitans rhizophilus</name>
    <dbReference type="NCBI Taxonomy" id="3092662"/>
    <lineage>
        <taxon>Bacteria</taxon>
        <taxon>Pseudomonadati</taxon>
        <taxon>Pseudomonadota</taxon>
        <taxon>Alphaproteobacteria</taxon>
        <taxon>Hyphomicrobiales</taxon>
        <taxon>Terrihabitans</taxon>
    </lineage>
</organism>
<dbReference type="SUPFAM" id="SSF56219">
    <property type="entry name" value="DNase I-like"/>
    <property type="match status" value="1"/>
</dbReference>
<dbReference type="Proteomes" id="UP001274321">
    <property type="component" value="Unassembled WGS sequence"/>
</dbReference>
<keyword evidence="4 7" id="KW-0378">Hydrolase</keyword>
<dbReference type="InterPro" id="IPR005135">
    <property type="entry name" value="Endo/exonuclease/phosphatase"/>
</dbReference>
<dbReference type="InterPro" id="IPR004808">
    <property type="entry name" value="AP_endonuc_1"/>
</dbReference>
<dbReference type="CDD" id="cd09086">
    <property type="entry name" value="ExoIII-like_AP-endo"/>
    <property type="match status" value="1"/>
</dbReference>
<dbReference type="NCBIfam" id="TIGR00633">
    <property type="entry name" value="xth"/>
    <property type="match status" value="1"/>
</dbReference>
<evidence type="ECO:0000256" key="3">
    <source>
        <dbReference type="ARBA" id="ARBA00022723"/>
    </source>
</evidence>
<dbReference type="NCBIfam" id="TIGR00195">
    <property type="entry name" value="exoDNase_III"/>
    <property type="match status" value="1"/>
</dbReference>
<dbReference type="PANTHER" id="PTHR43250:SF2">
    <property type="entry name" value="EXODEOXYRIBONUCLEASE III"/>
    <property type="match status" value="1"/>
</dbReference>
<dbReference type="InterPro" id="IPR037493">
    <property type="entry name" value="ExoIII-like"/>
</dbReference>
<evidence type="ECO:0000256" key="2">
    <source>
        <dbReference type="ARBA" id="ARBA00007092"/>
    </source>
</evidence>
<dbReference type="RefSeq" id="WP_319845690.1">
    <property type="nucleotide sequence ID" value="NZ_JAXAFJ010000013.1"/>
</dbReference>
<reference evidence="7 8" key="1">
    <citation type="submission" date="2023-11" db="EMBL/GenBank/DDBJ databases">
        <authorList>
            <person name="Bao R."/>
        </authorList>
    </citation>
    <scope>NUCLEOTIDE SEQUENCE [LARGE SCALE GENOMIC DNA]</scope>
    <source>
        <strain evidence="7 8">PJ23</strain>
    </source>
</reference>
<dbReference type="EC" id="3.1.11.2" evidence="7"/>
<comment type="cofactor">
    <cofactor evidence="1">
        <name>Mg(2+)</name>
        <dbReference type="ChEBI" id="CHEBI:18420"/>
    </cofactor>
</comment>
<evidence type="ECO:0000313" key="8">
    <source>
        <dbReference type="Proteomes" id="UP001274321"/>
    </source>
</evidence>
<evidence type="ECO:0000256" key="1">
    <source>
        <dbReference type="ARBA" id="ARBA00001946"/>
    </source>
</evidence>
<evidence type="ECO:0000256" key="4">
    <source>
        <dbReference type="ARBA" id="ARBA00022801"/>
    </source>
</evidence>
<keyword evidence="3" id="KW-0479">Metal-binding</keyword>
<accession>A0ABU4RRR0</accession>
<name>A0ABU4RRR0_9HYPH</name>
<proteinExistence type="inferred from homology"/>
<evidence type="ECO:0000259" key="6">
    <source>
        <dbReference type="Pfam" id="PF03372"/>
    </source>
</evidence>
<dbReference type="InterPro" id="IPR020847">
    <property type="entry name" value="AP_endonuclease_F1_BS"/>
</dbReference>
<comment type="caution">
    <text evidence="7">The sequence shown here is derived from an EMBL/GenBank/DDBJ whole genome shotgun (WGS) entry which is preliminary data.</text>
</comment>
<evidence type="ECO:0000313" key="7">
    <source>
        <dbReference type="EMBL" id="MDX6807547.1"/>
    </source>
</evidence>
<dbReference type="EMBL" id="JAXAFJ010000013">
    <property type="protein sequence ID" value="MDX6807547.1"/>
    <property type="molecule type" value="Genomic_DNA"/>
</dbReference>
<protein>
    <submittedName>
        <fullName evidence="7">Exodeoxyribonuclease III</fullName>
        <ecNumber evidence="7">3.1.11.2</ecNumber>
    </submittedName>
</protein>
<feature type="domain" description="Endonuclease/exonuclease/phosphatase" evidence="6">
    <location>
        <begin position="6"/>
        <end position="257"/>
    </location>
</feature>
<gene>
    <name evidence="7" type="primary">xth</name>
    <name evidence="7" type="ORF">SCD90_15885</name>
</gene>
<comment type="similarity">
    <text evidence="2">Belongs to the DNA repair enzymes AP/ExoA family.</text>
</comment>